<feature type="binding site" evidence="20">
    <location>
        <position position="83"/>
    </location>
    <ligand>
        <name>UDP-N-acetyl-alpha-D-glucosamine</name>
        <dbReference type="ChEBI" id="CHEBI:57705"/>
    </ligand>
</feature>
<feature type="binding site" evidence="20">
    <location>
        <position position="179"/>
    </location>
    <ligand>
        <name>UDP-N-acetyl-alpha-D-glucosamine</name>
        <dbReference type="ChEBI" id="CHEBI:57705"/>
    </ligand>
</feature>
<comment type="function">
    <text evidence="19 20">Catalyzes the last two sequential reactions in the de novo biosynthetic pathway for UDP-N-acetylglucosamine (UDP-GlcNAc). The C-terminal domain catalyzes the transfer of acetyl group from acetyl coenzyme A to glucosamine-1-phosphate (GlcN-1-P) to produce N-acetylglucosamine-1-phosphate (GlcNAc-1-P), which is converted into UDP-GlcNAc by the transfer of uridine 5-monophosphate (from uridine 5-triphosphate), a reaction catalyzed by the N-terminal domain.</text>
</comment>
<comment type="subcellular location">
    <subcellularLocation>
        <location evidence="1 20">Cytoplasm</location>
    </subcellularLocation>
</comment>
<comment type="subunit">
    <text evidence="20">Homotrimer.</text>
</comment>
<dbReference type="InterPro" id="IPR005882">
    <property type="entry name" value="Bifunctional_GlmU"/>
</dbReference>
<comment type="catalytic activity">
    <reaction evidence="18 20">
        <text>N-acetyl-alpha-D-glucosamine 1-phosphate + UTP + H(+) = UDP-N-acetyl-alpha-D-glucosamine + diphosphate</text>
        <dbReference type="Rhea" id="RHEA:13509"/>
        <dbReference type="ChEBI" id="CHEBI:15378"/>
        <dbReference type="ChEBI" id="CHEBI:33019"/>
        <dbReference type="ChEBI" id="CHEBI:46398"/>
        <dbReference type="ChEBI" id="CHEBI:57705"/>
        <dbReference type="ChEBI" id="CHEBI:57776"/>
        <dbReference type="EC" id="2.7.7.23"/>
    </reaction>
</comment>
<dbReference type="GO" id="GO:0000287">
    <property type="term" value="F:magnesium ion binding"/>
    <property type="evidence" value="ECO:0007669"/>
    <property type="project" value="UniProtKB-UniRule"/>
</dbReference>
<comment type="cofactor">
    <cofactor evidence="20">
        <name>Mg(2+)</name>
        <dbReference type="ChEBI" id="CHEBI:18420"/>
    </cofactor>
    <text evidence="20">Binds 1 Mg(2+) ion per subunit.</text>
</comment>
<evidence type="ECO:0000256" key="19">
    <source>
        <dbReference type="ARBA" id="ARBA00049628"/>
    </source>
</evidence>
<keyword evidence="6 20" id="KW-0963">Cytoplasm</keyword>
<dbReference type="PROSITE" id="PS00101">
    <property type="entry name" value="HEXAPEP_TRANSFERASES"/>
    <property type="match status" value="1"/>
</dbReference>
<keyword evidence="13 20" id="KW-0573">Peptidoglycan synthesis</keyword>
<evidence type="ECO:0000256" key="5">
    <source>
        <dbReference type="ARBA" id="ARBA00007947"/>
    </source>
</evidence>
<dbReference type="PANTHER" id="PTHR43584">
    <property type="entry name" value="NUCLEOTIDYL TRANSFERASE"/>
    <property type="match status" value="1"/>
</dbReference>
<dbReference type="InterPro" id="IPR050065">
    <property type="entry name" value="GlmU-like"/>
</dbReference>
<dbReference type="InterPro" id="IPR011004">
    <property type="entry name" value="Trimer_LpxA-like_sf"/>
</dbReference>
<evidence type="ECO:0000256" key="11">
    <source>
        <dbReference type="ARBA" id="ARBA00022842"/>
    </source>
</evidence>
<feature type="binding site" evidence="20">
    <location>
        <begin position="16"/>
        <end position="19"/>
    </location>
    <ligand>
        <name>UDP-N-acetyl-alpha-D-glucosamine</name>
        <dbReference type="ChEBI" id="CHEBI:57705"/>
    </ligand>
</feature>
<keyword evidence="16 20" id="KW-0961">Cell wall biogenesis/degradation</keyword>
<evidence type="ECO:0000256" key="13">
    <source>
        <dbReference type="ARBA" id="ARBA00022984"/>
    </source>
</evidence>
<dbReference type="GO" id="GO:0008360">
    <property type="term" value="P:regulation of cell shape"/>
    <property type="evidence" value="ECO:0007669"/>
    <property type="project" value="UniProtKB-KW"/>
</dbReference>
<evidence type="ECO:0000256" key="12">
    <source>
        <dbReference type="ARBA" id="ARBA00022960"/>
    </source>
</evidence>
<dbReference type="InterPro" id="IPR001451">
    <property type="entry name" value="Hexapep"/>
</dbReference>
<keyword evidence="11 20" id="KW-0460">Magnesium</keyword>
<dbReference type="PANTHER" id="PTHR43584:SF3">
    <property type="entry name" value="BIFUNCTIONAL PROTEIN GLMU"/>
    <property type="match status" value="1"/>
</dbReference>
<feature type="region of interest" description="Pyrophosphorylase" evidence="20">
    <location>
        <begin position="1"/>
        <end position="239"/>
    </location>
</feature>
<comment type="caution">
    <text evidence="20">Lacks conserved residue(s) required for the propagation of feature annotation.</text>
</comment>
<evidence type="ECO:0000256" key="16">
    <source>
        <dbReference type="ARBA" id="ARBA00023316"/>
    </source>
</evidence>
<feature type="binding site" evidence="20">
    <location>
        <position position="237"/>
    </location>
    <ligand>
        <name>Mg(2+)</name>
        <dbReference type="ChEBI" id="CHEBI:18420"/>
    </ligand>
</feature>
<feature type="binding site" evidence="20">
    <location>
        <begin position="88"/>
        <end position="89"/>
    </location>
    <ligand>
        <name>UDP-N-acetyl-alpha-D-glucosamine</name>
        <dbReference type="ChEBI" id="CHEBI:57705"/>
    </ligand>
</feature>
<feature type="binding site" evidence="20">
    <location>
        <position position="164"/>
    </location>
    <ligand>
        <name>UDP-N-acetyl-alpha-D-glucosamine</name>
        <dbReference type="ChEBI" id="CHEBI:57705"/>
    </ligand>
</feature>
<feature type="binding site" evidence="20">
    <location>
        <position position="432"/>
    </location>
    <ligand>
        <name>acetyl-CoA</name>
        <dbReference type="ChEBI" id="CHEBI:57288"/>
    </ligand>
</feature>
<dbReference type="EC" id="2.3.1.157" evidence="20"/>
<dbReference type="EC" id="2.7.7.23" evidence="20"/>
<feature type="binding site" evidence="20">
    <location>
        <position position="237"/>
    </location>
    <ligand>
        <name>UDP-N-acetyl-alpha-D-glucosamine</name>
        <dbReference type="ChEBI" id="CHEBI:57705"/>
    </ligand>
</feature>
<keyword evidence="8 20" id="KW-0548">Nucleotidyltransferase</keyword>
<dbReference type="GO" id="GO:0071555">
    <property type="term" value="P:cell wall organization"/>
    <property type="evidence" value="ECO:0007669"/>
    <property type="project" value="UniProtKB-KW"/>
</dbReference>
<evidence type="ECO:0000313" key="24">
    <source>
        <dbReference type="Proteomes" id="UP000188145"/>
    </source>
</evidence>
<evidence type="ECO:0000256" key="21">
    <source>
        <dbReference type="SAM" id="MobiDB-lite"/>
    </source>
</evidence>
<feature type="binding site" evidence="20">
    <location>
        <position position="342"/>
    </location>
    <ligand>
        <name>UDP-N-acetyl-alpha-D-glucosamine</name>
        <dbReference type="ChEBI" id="CHEBI:57705"/>
    </ligand>
</feature>
<evidence type="ECO:0000256" key="4">
    <source>
        <dbReference type="ARBA" id="ARBA00007707"/>
    </source>
</evidence>
<dbReference type="CDD" id="cd02540">
    <property type="entry name" value="GT2_GlmU_N_bac"/>
    <property type="match status" value="1"/>
</dbReference>
<dbReference type="EMBL" id="CP019606">
    <property type="protein sequence ID" value="AQP47986.1"/>
    <property type="molecule type" value="Genomic_DNA"/>
</dbReference>
<protein>
    <recommendedName>
        <fullName evidence="20">Bifunctional protein GlmU</fullName>
    </recommendedName>
    <domain>
        <recommendedName>
            <fullName evidence="20">UDP-N-acetylglucosamine pyrophosphorylase</fullName>
            <ecNumber evidence="20">2.7.7.23</ecNumber>
        </recommendedName>
        <alternativeName>
            <fullName evidence="20">N-acetylglucosamine-1-phosphate uridyltransferase</fullName>
        </alternativeName>
    </domain>
    <domain>
        <recommendedName>
            <fullName evidence="20">Glucosamine-1-phosphate N-acetyltransferase</fullName>
            <ecNumber evidence="20">2.3.1.157</ecNumber>
        </recommendedName>
    </domain>
</protein>
<feature type="region of interest" description="Disordered" evidence="21">
    <location>
        <begin position="456"/>
        <end position="491"/>
    </location>
</feature>
<dbReference type="NCBIfam" id="NF010932">
    <property type="entry name" value="PRK14352.1"/>
    <property type="match status" value="1"/>
</dbReference>
<dbReference type="Proteomes" id="UP000188145">
    <property type="component" value="Chromosome"/>
</dbReference>
<reference evidence="24" key="1">
    <citation type="submission" date="2017-02" db="EMBL/GenBank/DDBJ databases">
        <title>Tessaracoccus aquaemaris sp. nov., isolated from the intestine of a Korean rockfish, Sebastes schlegelii, in a marine aquaculture pond.</title>
        <authorList>
            <person name="Tak E.J."/>
            <person name="Bae J.-W."/>
        </authorList>
    </citation>
    <scope>NUCLEOTIDE SEQUENCE [LARGE SCALE GENOMIC DNA]</scope>
    <source>
        <strain evidence="24">NSG39</strain>
    </source>
</reference>
<feature type="binding site" evidence="20">
    <location>
        <position position="150"/>
    </location>
    <ligand>
        <name>UDP-N-acetyl-alpha-D-glucosamine</name>
        <dbReference type="ChEBI" id="CHEBI:57705"/>
    </ligand>
</feature>
<evidence type="ECO:0000256" key="1">
    <source>
        <dbReference type="ARBA" id="ARBA00004496"/>
    </source>
</evidence>
<keyword evidence="9 20" id="KW-0479">Metal-binding</keyword>
<dbReference type="AlphaFoldDB" id="A0A1Q2CPF2"/>
<comment type="similarity">
    <text evidence="4 20">In the C-terminal section; belongs to the transferase hexapeptide repeat family.</text>
</comment>
<evidence type="ECO:0000259" key="22">
    <source>
        <dbReference type="Pfam" id="PF00483"/>
    </source>
</evidence>
<evidence type="ECO:0000256" key="10">
    <source>
        <dbReference type="ARBA" id="ARBA00022737"/>
    </source>
</evidence>
<keyword evidence="12 20" id="KW-0133">Cell shape</keyword>
<dbReference type="Gene3D" id="2.160.10.10">
    <property type="entry name" value="Hexapeptide repeat proteins"/>
    <property type="match status" value="1"/>
</dbReference>
<dbReference type="GO" id="GO:0006048">
    <property type="term" value="P:UDP-N-acetylglucosamine biosynthetic process"/>
    <property type="evidence" value="ECO:0007669"/>
    <property type="project" value="UniProtKB-UniPathway"/>
</dbReference>
<feature type="binding site" evidence="20">
    <location>
        <position position="414"/>
    </location>
    <ligand>
        <name>acetyl-CoA</name>
        <dbReference type="ChEBI" id="CHEBI:57288"/>
    </ligand>
</feature>
<dbReference type="STRING" id="1332264.BW730_11295"/>
<dbReference type="UniPathway" id="UPA00973"/>
<comment type="pathway">
    <text evidence="3 20">Nucleotide-sugar biosynthesis; UDP-N-acetyl-alpha-D-glucosamine biosynthesis; UDP-N-acetyl-alpha-D-glucosamine from N-acetyl-alpha-D-glucosamine 1-phosphate: step 1/1.</text>
</comment>
<dbReference type="InterPro" id="IPR018357">
    <property type="entry name" value="Hexapep_transf_CS"/>
</dbReference>
<proteinExistence type="inferred from homology"/>
<evidence type="ECO:0000256" key="14">
    <source>
        <dbReference type="ARBA" id="ARBA00023268"/>
    </source>
</evidence>
<keyword evidence="14 20" id="KW-0511">Multifunctional enzyme</keyword>
<feature type="binding site" evidence="20">
    <location>
        <position position="360"/>
    </location>
    <ligand>
        <name>UDP-N-acetyl-alpha-D-glucosamine</name>
        <dbReference type="ChEBI" id="CHEBI:57705"/>
    </ligand>
</feature>
<keyword evidence="7 20" id="KW-0808">Transferase</keyword>
<dbReference type="NCBIfam" id="TIGR01173">
    <property type="entry name" value="glmU"/>
    <property type="match status" value="1"/>
</dbReference>
<evidence type="ECO:0000256" key="15">
    <source>
        <dbReference type="ARBA" id="ARBA00023315"/>
    </source>
</evidence>
<feature type="region of interest" description="Linker" evidence="20">
    <location>
        <begin position="240"/>
        <end position="260"/>
    </location>
</feature>
<keyword evidence="10 20" id="KW-0677">Repeat</keyword>
<feature type="binding site" evidence="20">
    <location>
        <position position="389"/>
    </location>
    <ligand>
        <name>acetyl-CoA</name>
        <dbReference type="ChEBI" id="CHEBI:57288"/>
    </ligand>
</feature>
<feature type="binding site" evidence="20">
    <location>
        <position position="113"/>
    </location>
    <ligand>
        <name>Mg(2+)</name>
        <dbReference type="ChEBI" id="CHEBI:18420"/>
    </ligand>
</feature>
<feature type="binding site" evidence="20">
    <location>
        <position position="386"/>
    </location>
    <ligand>
        <name>UDP-N-acetyl-alpha-D-glucosamine</name>
        <dbReference type="ChEBI" id="CHEBI:57705"/>
    </ligand>
</feature>
<dbReference type="SUPFAM" id="SSF51161">
    <property type="entry name" value="Trimeric LpxA-like enzymes"/>
    <property type="match status" value="1"/>
</dbReference>
<evidence type="ECO:0000256" key="7">
    <source>
        <dbReference type="ARBA" id="ARBA00022679"/>
    </source>
</evidence>
<dbReference type="HAMAP" id="MF_01631">
    <property type="entry name" value="GlmU"/>
    <property type="match status" value="1"/>
</dbReference>
<dbReference type="GO" id="GO:0005737">
    <property type="term" value="C:cytoplasm"/>
    <property type="evidence" value="ECO:0007669"/>
    <property type="project" value="UniProtKB-SubCell"/>
</dbReference>
<organism evidence="23 24">
    <name type="scientific">Tessaracoccus aquimaris</name>
    <dbReference type="NCBI Taxonomy" id="1332264"/>
    <lineage>
        <taxon>Bacteria</taxon>
        <taxon>Bacillati</taxon>
        <taxon>Actinomycetota</taxon>
        <taxon>Actinomycetes</taxon>
        <taxon>Propionibacteriales</taxon>
        <taxon>Propionibacteriaceae</taxon>
        <taxon>Tessaracoccus</taxon>
    </lineage>
</organism>
<comment type="pathway">
    <text evidence="2 20">Nucleotide-sugar biosynthesis; UDP-N-acetyl-alpha-D-glucosamine biosynthesis; N-acetyl-alpha-D-glucosamine 1-phosphate from alpha-D-glucosamine 6-phosphate (route II): step 2/2.</text>
</comment>
<dbReference type="GO" id="GO:0019134">
    <property type="term" value="F:glucosamine-1-phosphate N-acetyltransferase activity"/>
    <property type="evidence" value="ECO:0007669"/>
    <property type="project" value="UniProtKB-UniRule"/>
</dbReference>
<accession>A0A1Q2CPF2</accession>
<dbReference type="SUPFAM" id="SSF53448">
    <property type="entry name" value="Nucleotide-diphospho-sugar transferases"/>
    <property type="match status" value="1"/>
</dbReference>
<feature type="region of interest" description="N-acetyltransferase" evidence="20">
    <location>
        <begin position="261"/>
        <end position="491"/>
    </location>
</feature>
<evidence type="ECO:0000256" key="17">
    <source>
        <dbReference type="ARBA" id="ARBA00048247"/>
    </source>
</evidence>
<evidence type="ECO:0000256" key="6">
    <source>
        <dbReference type="ARBA" id="ARBA00022490"/>
    </source>
</evidence>
<evidence type="ECO:0000256" key="3">
    <source>
        <dbReference type="ARBA" id="ARBA00005208"/>
    </source>
</evidence>
<keyword evidence="15 20" id="KW-0012">Acyltransferase</keyword>
<feature type="domain" description="Nucleotidyl transferase" evidence="22">
    <location>
        <begin position="13"/>
        <end position="232"/>
    </location>
</feature>
<sequence length="491" mass="50931">MSTDSELAPVAAVVVLAAGGGTRMKSSKSKLLHEVAGKPMLSFAVSAAAALDPEHLVVVVGHQREQVEAQLEQLSAAVTTAVQDQQLGTGHAVACGLNGLGDLQGEVVVTYADVPMLTGDTLRQLVAVHRGNGNAVTVLTAIVDDPTGYGRIVRDGDTVTGIVEHKDASEAQRGIDEINSGIYVFDAATLRQGLGALTTDNAQGEQYLTDVVHFAAQRSQRVGAHIIDDVWQTEGVNDRIQLARMNAEMNRRIRDTWMLKGVTMIDPTSVWIDVDVDLAQDVTLLPGVILQGATTISEGATIGPDTTLMDVEVGPGAEVVRTHGSFAVIGENATVGPFSYLRPGTILGVGGKIGAFVETKNAQIGDGAKVPHLAYCGDAVVDDGANIGAGTIFANYDGINKSTSHVGKNAFVGSNSVLVAPVDIGPGALVAAGSAITDDVPAGALGVARGRQRNVEGWVNDRRPESKQAAAAAEADGSIHPAVLESRKKKA</sequence>
<evidence type="ECO:0000256" key="18">
    <source>
        <dbReference type="ARBA" id="ARBA00048493"/>
    </source>
</evidence>
<dbReference type="GO" id="GO:0009252">
    <property type="term" value="P:peptidoglycan biosynthetic process"/>
    <property type="evidence" value="ECO:0007669"/>
    <property type="project" value="UniProtKB-UniRule"/>
</dbReference>
<comment type="pathway">
    <text evidence="20">Bacterial outer membrane biogenesis; LPS lipid A biosynthesis.</text>
</comment>
<dbReference type="CDD" id="cd03353">
    <property type="entry name" value="LbH_GlmU_C"/>
    <property type="match status" value="1"/>
</dbReference>
<dbReference type="InterPro" id="IPR038009">
    <property type="entry name" value="GlmU_C_LbH"/>
</dbReference>
<feature type="binding site" evidence="20">
    <location>
        <begin position="395"/>
        <end position="396"/>
    </location>
    <ligand>
        <name>acetyl-CoA</name>
        <dbReference type="ChEBI" id="CHEBI:57288"/>
    </ligand>
</feature>
<evidence type="ECO:0000256" key="2">
    <source>
        <dbReference type="ARBA" id="ARBA00005166"/>
    </source>
</evidence>
<evidence type="ECO:0000256" key="8">
    <source>
        <dbReference type="ARBA" id="ARBA00022695"/>
    </source>
</evidence>
<dbReference type="GO" id="GO:0000902">
    <property type="term" value="P:cell morphogenesis"/>
    <property type="evidence" value="ECO:0007669"/>
    <property type="project" value="UniProtKB-UniRule"/>
</dbReference>
<feature type="active site" description="Proton acceptor" evidence="20">
    <location>
        <position position="372"/>
    </location>
</feature>
<evidence type="ECO:0000256" key="20">
    <source>
        <dbReference type="HAMAP-Rule" id="MF_01631"/>
    </source>
</evidence>
<dbReference type="InterPro" id="IPR029044">
    <property type="entry name" value="Nucleotide-diphossugar_trans"/>
</dbReference>
<keyword evidence="24" id="KW-1185">Reference proteome</keyword>
<dbReference type="Pfam" id="PF14602">
    <property type="entry name" value="Hexapep_2"/>
    <property type="match status" value="1"/>
</dbReference>
<dbReference type="Gene3D" id="3.90.550.10">
    <property type="entry name" value="Spore Coat Polysaccharide Biosynthesis Protein SpsA, Chain A"/>
    <property type="match status" value="1"/>
</dbReference>
<name>A0A1Q2CPF2_9ACTN</name>
<dbReference type="InterPro" id="IPR005835">
    <property type="entry name" value="NTP_transferase_dom"/>
</dbReference>
<dbReference type="UniPathway" id="UPA00113">
    <property type="reaction ID" value="UER00532"/>
</dbReference>
<dbReference type="GO" id="GO:0009245">
    <property type="term" value="P:lipid A biosynthetic process"/>
    <property type="evidence" value="ECO:0007669"/>
    <property type="project" value="UniProtKB-UniRule"/>
</dbReference>
<dbReference type="GO" id="GO:0016020">
    <property type="term" value="C:membrane"/>
    <property type="evidence" value="ECO:0007669"/>
    <property type="project" value="GOC"/>
</dbReference>
<evidence type="ECO:0000313" key="23">
    <source>
        <dbReference type="EMBL" id="AQP47986.1"/>
    </source>
</evidence>
<dbReference type="KEGG" id="tes:BW730_11295"/>
<comment type="similarity">
    <text evidence="5 20">In the N-terminal section; belongs to the N-acetylglucosamine-1-phosphate uridyltransferase family.</text>
</comment>
<feature type="binding site" evidence="20">
    <location>
        <position position="30"/>
    </location>
    <ligand>
        <name>UDP-N-acetyl-alpha-D-glucosamine</name>
        <dbReference type="ChEBI" id="CHEBI:57705"/>
    </ligand>
</feature>
<dbReference type="Pfam" id="PF00483">
    <property type="entry name" value="NTP_transferase"/>
    <property type="match status" value="1"/>
</dbReference>
<evidence type="ECO:0000256" key="9">
    <source>
        <dbReference type="ARBA" id="ARBA00022723"/>
    </source>
</evidence>
<feature type="binding site" evidence="20">
    <location>
        <position position="375"/>
    </location>
    <ligand>
        <name>UDP-N-acetyl-alpha-D-glucosamine</name>
        <dbReference type="ChEBI" id="CHEBI:57705"/>
    </ligand>
</feature>
<comment type="catalytic activity">
    <reaction evidence="17 20">
        <text>alpha-D-glucosamine 1-phosphate + acetyl-CoA = N-acetyl-alpha-D-glucosamine 1-phosphate + CoA + H(+)</text>
        <dbReference type="Rhea" id="RHEA:13725"/>
        <dbReference type="ChEBI" id="CHEBI:15378"/>
        <dbReference type="ChEBI" id="CHEBI:57287"/>
        <dbReference type="ChEBI" id="CHEBI:57288"/>
        <dbReference type="ChEBI" id="CHEBI:57776"/>
        <dbReference type="ChEBI" id="CHEBI:58516"/>
        <dbReference type="EC" id="2.3.1.157"/>
    </reaction>
</comment>
<dbReference type="GO" id="GO:0003977">
    <property type="term" value="F:UDP-N-acetylglucosamine diphosphorylase activity"/>
    <property type="evidence" value="ECO:0007669"/>
    <property type="project" value="UniProtKB-UniRule"/>
</dbReference>
<feature type="binding site" evidence="20">
    <location>
        <position position="449"/>
    </location>
    <ligand>
        <name>acetyl-CoA</name>
        <dbReference type="ChEBI" id="CHEBI:57288"/>
    </ligand>
</feature>
<gene>
    <name evidence="20" type="primary">glmU</name>
    <name evidence="23" type="ORF">BW730_11295</name>
</gene>